<evidence type="ECO:0000313" key="1">
    <source>
        <dbReference type="EMBL" id="UYP19546.1"/>
    </source>
</evidence>
<dbReference type="Proteomes" id="UP001156484">
    <property type="component" value="Chromosome"/>
</dbReference>
<accession>A0ACD4DHU3</accession>
<name>A0ACD4DHU3_9NOCA</name>
<keyword evidence="2" id="KW-1185">Reference proteome</keyword>
<protein>
    <submittedName>
        <fullName evidence="1">Ethanolamine utilization protein EutH</fullName>
    </submittedName>
</protein>
<evidence type="ECO:0000313" key="2">
    <source>
        <dbReference type="Proteomes" id="UP001156484"/>
    </source>
</evidence>
<sequence>MELFGQIIIYIMMGFLLAGAAAYIVRPSSPLADEFKEGILAIGHIFIPVGGMMAIIPLLVDWIDKLVAPIYTWVHSDASIAVASFIPADQGAYQLSYEVAGSHSAWIMAYTVAMTAGSTIAFTVPVGLALLPKLDHKYMALGVMSGLLAIPFTAFVMTLILQQTGVLLREEPSVDAPSTRPFDLPMGDILLNLVPLVVLMVVLALLLRFFTKQAVTGFMAFGQFLRALTTAVLALSIVEYFTGVFSTVFGSWPLAPIVADGEDQFRALETAGYIGIMLAGAFPMVYCMRIWLEKPLAALGRKLGISEVGMTGFLASTANILALFRVVPLMPAKDKVLTIAFAVCAGFAFGDFLAFTANFQPNMIGAMILGKLLGGVAAVLIALWIATPHATRLAAAEKADDAPGSDSDPAAPVGTPGEQVPSA</sequence>
<dbReference type="EMBL" id="CP107551">
    <property type="protein sequence ID" value="UYP19546.1"/>
    <property type="molecule type" value="Genomic_DNA"/>
</dbReference>
<gene>
    <name evidence="1" type="ORF">OED52_02970</name>
</gene>
<reference evidence="1" key="1">
    <citation type="submission" date="2022-10" db="EMBL/GenBank/DDBJ databases">
        <title>Rhodococcus ferula Z13 complete genome.</title>
        <authorList>
            <person name="Long X."/>
            <person name="Zang M."/>
        </authorList>
    </citation>
    <scope>NUCLEOTIDE SEQUENCE</scope>
    <source>
        <strain evidence="1">Z13</strain>
    </source>
</reference>
<organism evidence="1 2">
    <name type="scientific">Rhodococcus sacchari</name>
    <dbReference type="NCBI Taxonomy" id="2962047"/>
    <lineage>
        <taxon>Bacteria</taxon>
        <taxon>Bacillati</taxon>
        <taxon>Actinomycetota</taxon>
        <taxon>Actinomycetes</taxon>
        <taxon>Mycobacteriales</taxon>
        <taxon>Nocardiaceae</taxon>
        <taxon>Rhodococcus</taxon>
    </lineage>
</organism>
<proteinExistence type="predicted"/>